<dbReference type="SUPFAM" id="SSF52799">
    <property type="entry name" value="(Phosphotyrosine protein) phosphatases II"/>
    <property type="match status" value="1"/>
</dbReference>
<dbReference type="InterPro" id="IPR016130">
    <property type="entry name" value="Tyr_Pase_AS"/>
</dbReference>
<dbReference type="KEGG" id="gtt:GUITHDRAFT_103752"/>
<dbReference type="AlphaFoldDB" id="L1JQP8"/>
<sequence length="616" mass="69187">MFFHAYVASPGSTQFVKSERSERSGSVIVTTQRLIFNFYRRAPTDPTSYPGYEEVECRGGMGGIWNVIPRGMIDDIVLINGGISDGQGSSHTRKTVQVGGKLIIRCHDLREVAVFFPDMASAKRVFALLTYDRGLKVGVGGATSFSEDLKGNISAEEWIAARPPWSFITDTSMASIPVVPAALAGDWRVTHVNWMYQTCKSYPRTLLVPSSVTDEEIGRAAAFRSKNRFPVVEFVYINGASISRASQPKNKEDLKLLESLSRVGETRHSLVVFDARPPMSAYANYAKGGGVERYSNIEVSFLGIENIHAVRSALSDFLKEELSLSSVWMSSVSSLISGAKQCSEKVAAGNSILLHCSDGWDRTPQIASLTAIILDASSRTVEGFCALIERSWVSFGHKFDQRYGREESKREESPVFIQFLDAVWQLLVQFPAAFEFNDKLLEFLADEVYIGRFCNFRFNCQQERFCNAQQGKNLCGSNPSDNIWNHIRNFEKSFKNARYESPPVTSPLSPKVQSGELSVWYRWRLRNVIFPQITWFFPRADIPRTDLPSHEMQTQPEIRALDAYFDSEPLLQALLIKREALPTFFPFHVQSAVQVPPLESAISQEALGDSYEVVFR</sequence>
<dbReference type="RefSeq" id="XP_005837500.1">
    <property type="nucleotide sequence ID" value="XM_005837443.1"/>
</dbReference>
<dbReference type="EnsemblProtists" id="EKX50520">
    <property type="protein sequence ID" value="EKX50520"/>
    <property type="gene ID" value="GUITHDRAFT_103752"/>
</dbReference>
<evidence type="ECO:0000313" key="6">
    <source>
        <dbReference type="Proteomes" id="UP000011087"/>
    </source>
</evidence>
<feature type="domain" description="Myotubularin phosphatase" evidence="3">
    <location>
        <begin position="164"/>
        <end position="524"/>
    </location>
</feature>
<dbReference type="GO" id="GO:0106018">
    <property type="term" value="F:phosphatidylinositol-3,5-bisphosphate phosphatase activity"/>
    <property type="evidence" value="ECO:0007669"/>
    <property type="project" value="TreeGrafter"/>
</dbReference>
<dbReference type="GO" id="GO:0005737">
    <property type="term" value="C:cytoplasm"/>
    <property type="evidence" value="ECO:0007669"/>
    <property type="project" value="TreeGrafter"/>
</dbReference>
<keyword evidence="6" id="KW-1185">Reference proteome</keyword>
<dbReference type="InterPro" id="IPR010569">
    <property type="entry name" value="Myotubularin-like_Pase_dom"/>
</dbReference>
<dbReference type="PANTHER" id="PTHR10807">
    <property type="entry name" value="MYOTUBULARIN-RELATED"/>
    <property type="match status" value="1"/>
</dbReference>
<evidence type="ECO:0000313" key="4">
    <source>
        <dbReference type="EMBL" id="EKX50520.1"/>
    </source>
</evidence>
<dbReference type="Pfam" id="PF06602">
    <property type="entry name" value="Myotub-related"/>
    <property type="match status" value="1"/>
</dbReference>
<dbReference type="GO" id="GO:0004438">
    <property type="term" value="F:phosphatidylinositol-3-phosphate phosphatase activity"/>
    <property type="evidence" value="ECO:0007669"/>
    <property type="project" value="TreeGrafter"/>
</dbReference>
<reference evidence="4 6" key="1">
    <citation type="journal article" date="2012" name="Nature">
        <title>Algal genomes reveal evolutionary mosaicism and the fate of nucleomorphs.</title>
        <authorList>
            <consortium name="DOE Joint Genome Institute"/>
            <person name="Curtis B.A."/>
            <person name="Tanifuji G."/>
            <person name="Burki F."/>
            <person name="Gruber A."/>
            <person name="Irimia M."/>
            <person name="Maruyama S."/>
            <person name="Arias M.C."/>
            <person name="Ball S.G."/>
            <person name="Gile G.H."/>
            <person name="Hirakawa Y."/>
            <person name="Hopkins J.F."/>
            <person name="Kuo A."/>
            <person name="Rensing S.A."/>
            <person name="Schmutz J."/>
            <person name="Symeonidi A."/>
            <person name="Elias M."/>
            <person name="Eveleigh R.J."/>
            <person name="Herman E.K."/>
            <person name="Klute M.J."/>
            <person name="Nakayama T."/>
            <person name="Obornik M."/>
            <person name="Reyes-Prieto A."/>
            <person name="Armbrust E.V."/>
            <person name="Aves S.J."/>
            <person name="Beiko R.G."/>
            <person name="Coutinho P."/>
            <person name="Dacks J.B."/>
            <person name="Durnford D.G."/>
            <person name="Fast N.M."/>
            <person name="Green B.R."/>
            <person name="Grisdale C.J."/>
            <person name="Hempel F."/>
            <person name="Henrissat B."/>
            <person name="Hoppner M.P."/>
            <person name="Ishida K."/>
            <person name="Kim E."/>
            <person name="Koreny L."/>
            <person name="Kroth P.G."/>
            <person name="Liu Y."/>
            <person name="Malik S.B."/>
            <person name="Maier U.G."/>
            <person name="McRose D."/>
            <person name="Mock T."/>
            <person name="Neilson J.A."/>
            <person name="Onodera N.T."/>
            <person name="Poole A.M."/>
            <person name="Pritham E.J."/>
            <person name="Richards T.A."/>
            <person name="Rocap G."/>
            <person name="Roy S.W."/>
            <person name="Sarai C."/>
            <person name="Schaack S."/>
            <person name="Shirato S."/>
            <person name="Slamovits C.H."/>
            <person name="Spencer D.F."/>
            <person name="Suzuki S."/>
            <person name="Worden A.Z."/>
            <person name="Zauner S."/>
            <person name="Barry K."/>
            <person name="Bell C."/>
            <person name="Bharti A.K."/>
            <person name="Crow J.A."/>
            <person name="Grimwood J."/>
            <person name="Kramer R."/>
            <person name="Lindquist E."/>
            <person name="Lucas S."/>
            <person name="Salamov A."/>
            <person name="McFadden G.I."/>
            <person name="Lane C.E."/>
            <person name="Keeling P.J."/>
            <person name="Gray M.W."/>
            <person name="Grigoriev I.V."/>
            <person name="Archibald J.M."/>
        </authorList>
    </citation>
    <scope>NUCLEOTIDE SEQUENCE</scope>
    <source>
        <strain evidence="4 6">CCMP2712</strain>
    </source>
</reference>
<dbReference type="HOGENOM" id="CLU_443763_0_0_1"/>
<evidence type="ECO:0000256" key="2">
    <source>
        <dbReference type="PIRSR" id="PIRSR630564-2"/>
    </source>
</evidence>
<dbReference type="EMBL" id="JH992978">
    <property type="protein sequence ID" value="EKX50520.1"/>
    <property type="molecule type" value="Genomic_DNA"/>
</dbReference>
<dbReference type="Proteomes" id="UP000011087">
    <property type="component" value="Unassembled WGS sequence"/>
</dbReference>
<evidence type="ECO:0000256" key="1">
    <source>
        <dbReference type="PIRSR" id="PIRSR630564-1"/>
    </source>
</evidence>
<dbReference type="PANTHER" id="PTHR10807:SF8">
    <property type="entry name" value="PHOSPHATIDYLINOSITOL-3-PHOSPHATE PHOSPHATASE"/>
    <property type="match status" value="1"/>
</dbReference>
<protein>
    <recommendedName>
        <fullName evidence="3">Myotubularin phosphatase domain-containing protein</fullName>
    </recommendedName>
</protein>
<dbReference type="GO" id="GO:0046856">
    <property type="term" value="P:phosphatidylinositol dephosphorylation"/>
    <property type="evidence" value="ECO:0007669"/>
    <property type="project" value="TreeGrafter"/>
</dbReference>
<reference evidence="5" key="3">
    <citation type="submission" date="2016-03" db="UniProtKB">
        <authorList>
            <consortium name="EnsemblProtists"/>
        </authorList>
    </citation>
    <scope>IDENTIFICATION</scope>
</reference>
<dbReference type="STRING" id="905079.L1JQP8"/>
<dbReference type="InterPro" id="IPR029021">
    <property type="entry name" value="Prot-tyrosine_phosphatase-like"/>
</dbReference>
<dbReference type="PROSITE" id="PS00383">
    <property type="entry name" value="TYR_PHOSPHATASE_1"/>
    <property type="match status" value="1"/>
</dbReference>
<evidence type="ECO:0000259" key="3">
    <source>
        <dbReference type="PROSITE" id="PS51339"/>
    </source>
</evidence>
<dbReference type="OMA" id="NTRFWAN"/>
<gene>
    <name evidence="4" type="ORF">GUITHDRAFT_103752</name>
</gene>
<dbReference type="GeneID" id="17307232"/>
<feature type="active site" description="Phosphocysteine intermediate" evidence="1">
    <location>
        <position position="356"/>
    </location>
</feature>
<proteinExistence type="predicted"/>
<dbReference type="OrthoDB" id="271628at2759"/>
<dbReference type="eggNOG" id="KOG4471">
    <property type="taxonomic scope" value="Eukaryota"/>
</dbReference>
<reference evidence="6" key="2">
    <citation type="submission" date="2012-11" db="EMBL/GenBank/DDBJ databases">
        <authorList>
            <person name="Kuo A."/>
            <person name="Curtis B.A."/>
            <person name="Tanifuji G."/>
            <person name="Burki F."/>
            <person name="Gruber A."/>
            <person name="Irimia M."/>
            <person name="Maruyama S."/>
            <person name="Arias M.C."/>
            <person name="Ball S.G."/>
            <person name="Gile G.H."/>
            <person name="Hirakawa Y."/>
            <person name="Hopkins J.F."/>
            <person name="Rensing S.A."/>
            <person name="Schmutz J."/>
            <person name="Symeonidi A."/>
            <person name="Elias M."/>
            <person name="Eveleigh R.J."/>
            <person name="Herman E.K."/>
            <person name="Klute M.J."/>
            <person name="Nakayama T."/>
            <person name="Obornik M."/>
            <person name="Reyes-Prieto A."/>
            <person name="Armbrust E.V."/>
            <person name="Aves S.J."/>
            <person name="Beiko R.G."/>
            <person name="Coutinho P."/>
            <person name="Dacks J.B."/>
            <person name="Durnford D.G."/>
            <person name="Fast N.M."/>
            <person name="Green B.R."/>
            <person name="Grisdale C."/>
            <person name="Hempe F."/>
            <person name="Henrissat B."/>
            <person name="Hoppner M.P."/>
            <person name="Ishida K.-I."/>
            <person name="Kim E."/>
            <person name="Koreny L."/>
            <person name="Kroth P.G."/>
            <person name="Liu Y."/>
            <person name="Malik S.-B."/>
            <person name="Maier U.G."/>
            <person name="McRose D."/>
            <person name="Mock T."/>
            <person name="Neilson J.A."/>
            <person name="Onodera N.T."/>
            <person name="Poole A.M."/>
            <person name="Pritham E.J."/>
            <person name="Richards T.A."/>
            <person name="Rocap G."/>
            <person name="Roy S.W."/>
            <person name="Sarai C."/>
            <person name="Schaack S."/>
            <person name="Shirato S."/>
            <person name="Slamovits C.H."/>
            <person name="Spencer D.F."/>
            <person name="Suzuki S."/>
            <person name="Worden A.Z."/>
            <person name="Zauner S."/>
            <person name="Barry K."/>
            <person name="Bell C."/>
            <person name="Bharti A.K."/>
            <person name="Crow J.A."/>
            <person name="Grimwood J."/>
            <person name="Kramer R."/>
            <person name="Lindquist E."/>
            <person name="Lucas S."/>
            <person name="Salamov A."/>
            <person name="McFadden G.I."/>
            <person name="Lane C.E."/>
            <person name="Keeling P.J."/>
            <person name="Gray M.W."/>
            <person name="Grigoriev I.V."/>
            <person name="Archibald J.M."/>
        </authorList>
    </citation>
    <scope>NUCLEOTIDE SEQUENCE</scope>
    <source>
        <strain evidence="6">CCMP2712</strain>
    </source>
</reference>
<dbReference type="PROSITE" id="PS51339">
    <property type="entry name" value="PPASE_MYOTUBULARIN"/>
    <property type="match status" value="1"/>
</dbReference>
<dbReference type="InterPro" id="IPR030564">
    <property type="entry name" value="Myotubularin"/>
</dbReference>
<dbReference type="PaxDb" id="55529-EKX50520"/>
<organism evidence="4">
    <name type="scientific">Guillardia theta (strain CCMP2712)</name>
    <name type="common">Cryptophyte</name>
    <dbReference type="NCBI Taxonomy" id="905079"/>
    <lineage>
        <taxon>Eukaryota</taxon>
        <taxon>Cryptophyceae</taxon>
        <taxon>Pyrenomonadales</taxon>
        <taxon>Geminigeraceae</taxon>
        <taxon>Guillardia</taxon>
    </lineage>
</organism>
<accession>L1JQP8</accession>
<name>L1JQP8_GUITC</name>
<feature type="binding site" evidence="2">
    <location>
        <begin position="306"/>
        <end position="307"/>
    </location>
    <ligand>
        <name>substrate</name>
    </ligand>
</feature>
<evidence type="ECO:0000313" key="5">
    <source>
        <dbReference type="EnsemblProtists" id="EKX50520"/>
    </source>
</evidence>
<feature type="binding site" evidence="2">
    <location>
        <begin position="284"/>
        <end position="287"/>
    </location>
    <ligand>
        <name>substrate</name>
    </ligand>
</feature>
<feature type="binding site" evidence="2">
    <location>
        <begin position="356"/>
        <end position="362"/>
    </location>
    <ligand>
        <name>substrate</name>
    </ligand>
</feature>